<name>A0A504J134_9FLAO</name>
<dbReference type="EMBL" id="VFWZ01000010">
    <property type="protein sequence ID" value="TPN81698.1"/>
    <property type="molecule type" value="Genomic_DNA"/>
</dbReference>
<dbReference type="RefSeq" id="WP_140597460.1">
    <property type="nucleotide sequence ID" value="NZ_VFWZ01000010.1"/>
</dbReference>
<evidence type="ECO:0000313" key="1">
    <source>
        <dbReference type="EMBL" id="TPN81698.1"/>
    </source>
</evidence>
<organism evidence="1 2">
    <name type="scientific">Aquimarina algicola</name>
    <dbReference type="NCBI Taxonomy" id="2589995"/>
    <lineage>
        <taxon>Bacteria</taxon>
        <taxon>Pseudomonadati</taxon>
        <taxon>Bacteroidota</taxon>
        <taxon>Flavobacteriia</taxon>
        <taxon>Flavobacteriales</taxon>
        <taxon>Flavobacteriaceae</taxon>
        <taxon>Aquimarina</taxon>
    </lineage>
</organism>
<reference evidence="1 2" key="1">
    <citation type="submission" date="2019-06" db="EMBL/GenBank/DDBJ databases">
        <authorList>
            <person name="Meng X."/>
        </authorList>
    </citation>
    <scope>NUCLEOTIDE SEQUENCE [LARGE SCALE GENOMIC DNA]</scope>
    <source>
        <strain evidence="1 2">M625</strain>
    </source>
</reference>
<comment type="caution">
    <text evidence="1">The sequence shown here is derived from an EMBL/GenBank/DDBJ whole genome shotgun (WGS) entry which is preliminary data.</text>
</comment>
<dbReference type="Proteomes" id="UP000315540">
    <property type="component" value="Unassembled WGS sequence"/>
</dbReference>
<dbReference type="AlphaFoldDB" id="A0A504J134"/>
<accession>A0A504J134</accession>
<keyword evidence="2" id="KW-1185">Reference proteome</keyword>
<proteinExistence type="predicted"/>
<evidence type="ECO:0000313" key="2">
    <source>
        <dbReference type="Proteomes" id="UP000315540"/>
    </source>
</evidence>
<gene>
    <name evidence="1" type="ORF">FHK87_24170</name>
</gene>
<protein>
    <submittedName>
        <fullName evidence="1">Uncharacterized protein</fullName>
    </submittedName>
</protein>
<sequence>MTNFKQLKNADYRTLNRNEAVCINGGRNSCSEIRANCASRCGNDYSFCFYSCVDAAGCPV</sequence>